<dbReference type="EMBL" id="JACIIX010000006">
    <property type="protein sequence ID" value="MBB6210555.1"/>
    <property type="molecule type" value="Genomic_DNA"/>
</dbReference>
<evidence type="ECO:0000313" key="6">
    <source>
        <dbReference type="Proteomes" id="UP000544872"/>
    </source>
</evidence>
<dbReference type="Pfam" id="PF20257">
    <property type="entry name" value="SAM_HAT_C"/>
    <property type="match status" value="1"/>
</dbReference>
<accession>A0A7X0DM10</accession>
<dbReference type="PANTHER" id="PTHR35092:SF1">
    <property type="entry name" value="CHLORINASE MJ1651"/>
    <property type="match status" value="1"/>
</dbReference>
<dbReference type="Gene3D" id="2.40.30.90">
    <property type="entry name" value="Bacterial fluorinating enzyme like"/>
    <property type="match status" value="1"/>
</dbReference>
<gene>
    <name evidence="5" type="ORF">FHS48_001971</name>
</gene>
<evidence type="ECO:0000256" key="2">
    <source>
        <dbReference type="ARBA" id="ARBA00024035"/>
    </source>
</evidence>
<protein>
    <recommendedName>
        <fullName evidence="7">SAM-dependent chlorinase/fluorinase</fullName>
    </recommendedName>
</protein>
<keyword evidence="6" id="KW-1185">Reference proteome</keyword>
<dbReference type="Proteomes" id="UP000544872">
    <property type="component" value="Unassembled WGS sequence"/>
</dbReference>
<name>A0A7X0DM10_NOVIT</name>
<evidence type="ECO:0008006" key="7">
    <source>
        <dbReference type="Google" id="ProtNLM"/>
    </source>
</evidence>
<sequence length="251" mass="26934">MMLVLSTDFGLEGPYLGQVRAVLAAKAPGIPVIDLFADLPTYQPRAASFLLPAYTRTPFPIGTVHVCVVDPGVGTERRAVIARVDGRWYVAPDNGLLHAVVATGQRAEAWEVLWRPDQASATFHGRDIFAPVAAALACGVKPGQTAPLQVKEIPAQDLCRPDWSTSLAEVIYFDRFGNAMTGLRGDACPADRLLTVRGRSLPYARTFGLVGPGQPFWYVNSNGLVEIAVNGGSAQNLLGLVVGDRINWKPA</sequence>
<dbReference type="SUPFAM" id="SSF102522">
    <property type="entry name" value="Bacterial fluorinating enzyme, N-terminal domain"/>
    <property type="match status" value="1"/>
</dbReference>
<dbReference type="SUPFAM" id="SSF101852">
    <property type="entry name" value="Bacterial fluorinating enzyme, C-terminal domain"/>
    <property type="match status" value="1"/>
</dbReference>
<dbReference type="Pfam" id="PF01887">
    <property type="entry name" value="SAM_HAT_N"/>
    <property type="match status" value="1"/>
</dbReference>
<proteinExistence type="inferred from homology"/>
<dbReference type="InterPro" id="IPR046470">
    <property type="entry name" value="SAM_HAT_C"/>
</dbReference>
<feature type="domain" description="S-adenosyl-l-methionine hydroxide adenosyltransferase C-terminal" evidence="4">
    <location>
        <begin position="168"/>
        <end position="246"/>
    </location>
</feature>
<dbReference type="AlphaFoldDB" id="A0A7X0DM10"/>
<dbReference type="InterPro" id="IPR046469">
    <property type="entry name" value="SAM_HAT_N"/>
</dbReference>
<feature type="domain" description="S-adenosyl-l-methionine hydroxide adenosyltransferase N-terminal" evidence="3">
    <location>
        <begin position="4"/>
        <end position="143"/>
    </location>
</feature>
<dbReference type="RefSeq" id="WP_184263383.1">
    <property type="nucleotide sequence ID" value="NZ_JACIIX010000006.1"/>
</dbReference>
<comment type="caution">
    <text evidence="5">The sequence shown here is derived from an EMBL/GenBank/DDBJ whole genome shotgun (WGS) entry which is preliminary data.</text>
</comment>
<evidence type="ECO:0000256" key="1">
    <source>
        <dbReference type="ARBA" id="ARBA00022691"/>
    </source>
</evidence>
<evidence type="ECO:0000259" key="4">
    <source>
        <dbReference type="Pfam" id="PF20257"/>
    </source>
</evidence>
<dbReference type="InterPro" id="IPR023228">
    <property type="entry name" value="SAM_OH_AdoTrfase_N_sf"/>
</dbReference>
<keyword evidence="1" id="KW-0949">S-adenosyl-L-methionine</keyword>
<reference evidence="5 6" key="1">
    <citation type="submission" date="2020-08" db="EMBL/GenBank/DDBJ databases">
        <title>Genomic Encyclopedia of Type Strains, Phase IV (KMG-IV): sequencing the most valuable type-strain genomes for metagenomic binning, comparative biology and taxonomic classification.</title>
        <authorList>
            <person name="Goeker M."/>
        </authorList>
    </citation>
    <scope>NUCLEOTIDE SEQUENCE [LARGE SCALE GENOMIC DNA]</scope>
    <source>
        <strain evidence="5 6">DSM 11590</strain>
    </source>
</reference>
<dbReference type="PANTHER" id="PTHR35092">
    <property type="entry name" value="CHLORINASE MJ1651"/>
    <property type="match status" value="1"/>
</dbReference>
<organism evidence="5 6">
    <name type="scientific">Novispirillum itersonii</name>
    <name type="common">Aquaspirillum itersonii</name>
    <dbReference type="NCBI Taxonomy" id="189"/>
    <lineage>
        <taxon>Bacteria</taxon>
        <taxon>Pseudomonadati</taxon>
        <taxon>Pseudomonadota</taxon>
        <taxon>Alphaproteobacteria</taxon>
        <taxon>Rhodospirillales</taxon>
        <taxon>Novispirillaceae</taxon>
        <taxon>Novispirillum</taxon>
    </lineage>
</organism>
<dbReference type="InterPro" id="IPR023227">
    <property type="entry name" value="SAM_OH_AdoTrfase_C_sf"/>
</dbReference>
<dbReference type="Gene3D" id="3.40.50.10790">
    <property type="entry name" value="S-adenosyl-l-methionine hydroxide adenosyltransferase, N-terminal"/>
    <property type="match status" value="1"/>
</dbReference>
<evidence type="ECO:0000313" key="5">
    <source>
        <dbReference type="EMBL" id="MBB6210555.1"/>
    </source>
</evidence>
<dbReference type="InterPro" id="IPR002747">
    <property type="entry name" value="SAM_OH_AdoTrfase"/>
</dbReference>
<evidence type="ECO:0000259" key="3">
    <source>
        <dbReference type="Pfam" id="PF01887"/>
    </source>
</evidence>
<comment type="similarity">
    <text evidence="2">Belongs to the SAM hydrolase / SAM-dependent halogenase family.</text>
</comment>
<dbReference type="PIRSF" id="PIRSF006779">
    <property type="entry name" value="UCP006779"/>
    <property type="match status" value="1"/>
</dbReference>